<dbReference type="EMBL" id="CM039435">
    <property type="protein sequence ID" value="KAI4317996.1"/>
    <property type="molecule type" value="Genomic_DNA"/>
</dbReference>
<sequence>MKPFVYNSNFDLYSPTPLNWRDTFLCYLAPNPPRREDLPQVCRDILLEYGKHIMQLGILLFELLSEGLGLSPKHLEDIGCAEGLLHLGHYYPACPEPDLTLGTTKHSDNDFLTVLLQDHIGGLQVLYEEKWFDIPPVPGALVINIGDFLQLITNDRLKSIEQRVLANHEYPLQASFARE</sequence>
<accession>A0ACB9M351</accession>
<keyword evidence="2" id="KW-1185">Reference proteome</keyword>
<organism evidence="1 2">
    <name type="scientific">Bauhinia variegata</name>
    <name type="common">Purple orchid tree</name>
    <name type="synonym">Phanera variegata</name>
    <dbReference type="NCBI Taxonomy" id="167791"/>
    <lineage>
        <taxon>Eukaryota</taxon>
        <taxon>Viridiplantae</taxon>
        <taxon>Streptophyta</taxon>
        <taxon>Embryophyta</taxon>
        <taxon>Tracheophyta</taxon>
        <taxon>Spermatophyta</taxon>
        <taxon>Magnoliopsida</taxon>
        <taxon>eudicotyledons</taxon>
        <taxon>Gunneridae</taxon>
        <taxon>Pentapetalae</taxon>
        <taxon>rosids</taxon>
        <taxon>fabids</taxon>
        <taxon>Fabales</taxon>
        <taxon>Fabaceae</taxon>
        <taxon>Cercidoideae</taxon>
        <taxon>Cercideae</taxon>
        <taxon>Bauhiniinae</taxon>
        <taxon>Bauhinia</taxon>
    </lineage>
</organism>
<protein>
    <submittedName>
        <fullName evidence="1">Uncharacterized protein</fullName>
    </submittedName>
</protein>
<gene>
    <name evidence="1" type="ORF">L6164_025812</name>
</gene>
<reference evidence="1 2" key="1">
    <citation type="journal article" date="2022" name="DNA Res.">
        <title>Chromosomal-level genome assembly of the orchid tree Bauhinia variegata (Leguminosae; Cercidoideae) supports the allotetraploid origin hypothesis of Bauhinia.</title>
        <authorList>
            <person name="Zhong Y."/>
            <person name="Chen Y."/>
            <person name="Zheng D."/>
            <person name="Pang J."/>
            <person name="Liu Y."/>
            <person name="Luo S."/>
            <person name="Meng S."/>
            <person name="Qian L."/>
            <person name="Wei D."/>
            <person name="Dai S."/>
            <person name="Zhou R."/>
        </authorList>
    </citation>
    <scope>NUCLEOTIDE SEQUENCE [LARGE SCALE GENOMIC DNA]</scope>
    <source>
        <strain evidence="1">BV-YZ2020</strain>
    </source>
</reference>
<name>A0ACB9M351_BAUVA</name>
<evidence type="ECO:0000313" key="1">
    <source>
        <dbReference type="EMBL" id="KAI4317996.1"/>
    </source>
</evidence>
<proteinExistence type="predicted"/>
<comment type="caution">
    <text evidence="1">The sequence shown here is derived from an EMBL/GenBank/DDBJ whole genome shotgun (WGS) entry which is preliminary data.</text>
</comment>
<dbReference type="Proteomes" id="UP000828941">
    <property type="component" value="Chromosome 10"/>
</dbReference>
<evidence type="ECO:0000313" key="2">
    <source>
        <dbReference type="Proteomes" id="UP000828941"/>
    </source>
</evidence>